<comment type="similarity">
    <text evidence="1">Belongs to the phosphohexose mutase family.</text>
</comment>
<dbReference type="GO" id="GO:0047933">
    <property type="term" value="F:glucose-1,6-bisphosphate synthase activity"/>
    <property type="evidence" value="ECO:0007669"/>
    <property type="project" value="TreeGrafter"/>
</dbReference>
<dbReference type="GO" id="GO:0046872">
    <property type="term" value="F:metal ion binding"/>
    <property type="evidence" value="ECO:0007669"/>
    <property type="project" value="UniProtKB-KW"/>
</dbReference>
<dbReference type="Pfam" id="PF02878">
    <property type="entry name" value="PGM_PMM_I"/>
    <property type="match status" value="1"/>
</dbReference>
<dbReference type="STRING" id="372326.A0A1V4JTQ2"/>
<keyword evidence="2" id="KW-0479">Metal-binding</keyword>
<dbReference type="GO" id="GO:0005634">
    <property type="term" value="C:nucleus"/>
    <property type="evidence" value="ECO:0007669"/>
    <property type="project" value="TreeGrafter"/>
</dbReference>
<dbReference type="PANTHER" id="PTHR45745:SF2">
    <property type="entry name" value="GLUCOSE 1,6-BISPHOSPHATE SYNTHASE"/>
    <property type="match status" value="1"/>
</dbReference>
<accession>A0A1V4JTQ2</accession>
<reference evidence="6 7" key="1">
    <citation type="submission" date="2016-02" db="EMBL/GenBank/DDBJ databases">
        <title>Band-tailed pigeon sequencing and assembly.</title>
        <authorList>
            <person name="Soares A.E."/>
            <person name="Novak B.J."/>
            <person name="Rice E.S."/>
            <person name="O'Connell B."/>
            <person name="Chang D."/>
            <person name="Weber S."/>
            <person name="Shapiro B."/>
        </authorList>
    </citation>
    <scope>NUCLEOTIDE SEQUENCE [LARGE SCALE GENOMIC DNA]</scope>
    <source>
        <strain evidence="6">BTP2013</strain>
        <tissue evidence="6">Blood</tissue>
    </source>
</reference>
<feature type="domain" description="Alpha-D-phosphohexomutase alpha/beta/alpha" evidence="5">
    <location>
        <begin position="1"/>
        <end position="38"/>
    </location>
</feature>
<dbReference type="SUPFAM" id="SSF53738">
    <property type="entry name" value="Phosphoglucomutase, first 3 domains"/>
    <property type="match status" value="1"/>
</dbReference>
<organism evidence="6 7">
    <name type="scientific">Patagioenas fasciata monilis</name>
    <dbReference type="NCBI Taxonomy" id="372326"/>
    <lineage>
        <taxon>Eukaryota</taxon>
        <taxon>Metazoa</taxon>
        <taxon>Chordata</taxon>
        <taxon>Craniata</taxon>
        <taxon>Vertebrata</taxon>
        <taxon>Euteleostomi</taxon>
        <taxon>Archelosauria</taxon>
        <taxon>Archosauria</taxon>
        <taxon>Dinosauria</taxon>
        <taxon>Saurischia</taxon>
        <taxon>Theropoda</taxon>
        <taxon>Coelurosauria</taxon>
        <taxon>Aves</taxon>
        <taxon>Neognathae</taxon>
        <taxon>Neoaves</taxon>
        <taxon>Columbimorphae</taxon>
        <taxon>Columbiformes</taxon>
        <taxon>Columbidae</taxon>
        <taxon>Patagioenas</taxon>
    </lineage>
</organism>
<protein>
    <recommendedName>
        <fullName evidence="5">Alpha-D-phosphohexomutase alpha/beta/alpha domain-containing protein</fullName>
    </recommendedName>
</protein>
<gene>
    <name evidence="6" type="ORF">AV530_008796</name>
</gene>
<dbReference type="Proteomes" id="UP000190648">
    <property type="component" value="Unassembled WGS sequence"/>
</dbReference>
<evidence type="ECO:0000259" key="5">
    <source>
        <dbReference type="Pfam" id="PF02878"/>
    </source>
</evidence>
<dbReference type="InterPro" id="IPR005844">
    <property type="entry name" value="A-D-PHexomutase_a/b/a-I"/>
</dbReference>
<evidence type="ECO:0000256" key="4">
    <source>
        <dbReference type="ARBA" id="ARBA00023235"/>
    </source>
</evidence>
<sequence length="89" mass="10547">MITASHNRKEDNGYKVYWENGAQITAPHDKEIIKCIEECVEPWNGSWNENLVDTSPLRQDPLKKICDCYMEDLKKICYHRYCIKQNVLK</sequence>
<comment type="caution">
    <text evidence="6">The sequence shown here is derived from an EMBL/GenBank/DDBJ whole genome shotgun (WGS) entry which is preliminary data.</text>
</comment>
<keyword evidence="3" id="KW-0460">Magnesium</keyword>
<dbReference type="Gene3D" id="3.40.120.10">
    <property type="entry name" value="Alpha-D-Glucose-1,6-Bisphosphate, subunit A, domain 3"/>
    <property type="match status" value="1"/>
</dbReference>
<name>A0A1V4JTQ2_PATFA</name>
<keyword evidence="4" id="KW-0413">Isomerase</keyword>
<evidence type="ECO:0000256" key="1">
    <source>
        <dbReference type="ARBA" id="ARBA00010231"/>
    </source>
</evidence>
<evidence type="ECO:0000313" key="6">
    <source>
        <dbReference type="EMBL" id="OPJ75484.1"/>
    </source>
</evidence>
<dbReference type="AlphaFoldDB" id="A0A1V4JTQ2"/>
<evidence type="ECO:0000313" key="7">
    <source>
        <dbReference type="Proteomes" id="UP000190648"/>
    </source>
</evidence>
<keyword evidence="7" id="KW-1185">Reference proteome</keyword>
<dbReference type="PANTHER" id="PTHR45745">
    <property type="entry name" value="PHOSPHOMANNOMUTASE 45A"/>
    <property type="match status" value="1"/>
</dbReference>
<dbReference type="EMBL" id="LSYS01006303">
    <property type="protein sequence ID" value="OPJ75484.1"/>
    <property type="molecule type" value="Genomic_DNA"/>
</dbReference>
<proteinExistence type="inferred from homology"/>
<evidence type="ECO:0000256" key="2">
    <source>
        <dbReference type="ARBA" id="ARBA00022723"/>
    </source>
</evidence>
<dbReference type="InterPro" id="IPR016055">
    <property type="entry name" value="A-D-PHexomutase_a/b/a-I/II/III"/>
</dbReference>
<dbReference type="GO" id="GO:0005975">
    <property type="term" value="P:carbohydrate metabolic process"/>
    <property type="evidence" value="ECO:0007669"/>
    <property type="project" value="InterPro"/>
</dbReference>
<evidence type="ECO:0000256" key="3">
    <source>
        <dbReference type="ARBA" id="ARBA00022842"/>
    </source>
</evidence>
<dbReference type="OrthoDB" id="8300170at2759"/>
<dbReference type="GO" id="GO:0016868">
    <property type="term" value="F:intramolecular phosphotransferase activity"/>
    <property type="evidence" value="ECO:0007669"/>
    <property type="project" value="InterPro"/>
</dbReference>